<evidence type="ECO:0000313" key="2">
    <source>
        <dbReference type="Proteomes" id="UP000176740"/>
    </source>
</evidence>
<protein>
    <submittedName>
        <fullName evidence="1">Uncharacterized protein</fullName>
    </submittedName>
</protein>
<reference evidence="1 2" key="1">
    <citation type="journal article" date="2016" name="Nat. Commun.">
        <title>Thousands of microbial genomes shed light on interconnected biogeochemical processes in an aquifer system.</title>
        <authorList>
            <person name="Anantharaman K."/>
            <person name="Brown C.T."/>
            <person name="Hug L.A."/>
            <person name="Sharon I."/>
            <person name="Castelle C.J."/>
            <person name="Probst A.J."/>
            <person name="Thomas B.C."/>
            <person name="Singh A."/>
            <person name="Wilkins M.J."/>
            <person name="Karaoz U."/>
            <person name="Brodie E.L."/>
            <person name="Williams K.H."/>
            <person name="Hubbard S.S."/>
            <person name="Banfield J.F."/>
        </authorList>
    </citation>
    <scope>NUCLEOTIDE SEQUENCE [LARGE SCALE GENOMIC DNA]</scope>
</reference>
<evidence type="ECO:0000313" key="1">
    <source>
        <dbReference type="EMBL" id="OGD98100.1"/>
    </source>
</evidence>
<organism evidence="1 2">
    <name type="scientific">Candidatus Curtissbacteria bacterium RIFCSPLOWO2_01_FULL_38_11b</name>
    <dbReference type="NCBI Taxonomy" id="1797725"/>
    <lineage>
        <taxon>Bacteria</taxon>
        <taxon>Candidatus Curtissiibacteriota</taxon>
    </lineage>
</organism>
<comment type="caution">
    <text evidence="1">The sequence shown here is derived from an EMBL/GenBank/DDBJ whole genome shotgun (WGS) entry which is preliminary data.</text>
</comment>
<proteinExistence type="predicted"/>
<dbReference type="STRING" id="1797725.A3A49_01305"/>
<accession>A0A1F5H1R1</accession>
<name>A0A1F5H1R1_9BACT</name>
<dbReference type="Proteomes" id="UP000176740">
    <property type="component" value="Unassembled WGS sequence"/>
</dbReference>
<dbReference type="AlphaFoldDB" id="A0A1F5H1R1"/>
<gene>
    <name evidence="1" type="ORF">A3A49_01305</name>
</gene>
<sequence length="97" mass="10750">MQNSNNAEQWISILINKDPQISNQGFSDVPVSGKFIGGLAAKVYQIPHPGEDVAVGKLGKYIGLWVEKGNKIYALIFYNTEIVGGVYDQILSTFRFE</sequence>
<dbReference type="EMBL" id="MFBO01000016">
    <property type="protein sequence ID" value="OGD98100.1"/>
    <property type="molecule type" value="Genomic_DNA"/>
</dbReference>